<feature type="compositionally biased region" description="Low complexity" evidence="5">
    <location>
        <begin position="195"/>
        <end position="217"/>
    </location>
</feature>
<dbReference type="GO" id="GO:0030435">
    <property type="term" value="P:sporulation resulting in formation of a cellular spore"/>
    <property type="evidence" value="ECO:0007669"/>
    <property type="project" value="UniProtKB-KW"/>
</dbReference>
<dbReference type="GO" id="GO:0003677">
    <property type="term" value="F:DNA binding"/>
    <property type="evidence" value="ECO:0007669"/>
    <property type="project" value="InterPro"/>
</dbReference>
<feature type="compositionally biased region" description="Low complexity" evidence="5">
    <location>
        <begin position="227"/>
        <end position="243"/>
    </location>
</feature>
<dbReference type="InterPro" id="IPR036887">
    <property type="entry name" value="HTH_APSES_sf"/>
</dbReference>
<feature type="compositionally biased region" description="Polar residues" evidence="5">
    <location>
        <begin position="244"/>
        <end position="270"/>
    </location>
</feature>
<dbReference type="InterPro" id="IPR018004">
    <property type="entry name" value="KilA/APSES_HTH"/>
</dbReference>
<dbReference type="PROSITE" id="PS51299">
    <property type="entry name" value="HTH_APSES"/>
    <property type="match status" value="1"/>
</dbReference>
<organism evidence="8 9">
    <name type="scientific">Achaetomium macrosporum</name>
    <dbReference type="NCBI Taxonomy" id="79813"/>
    <lineage>
        <taxon>Eukaryota</taxon>
        <taxon>Fungi</taxon>
        <taxon>Dikarya</taxon>
        <taxon>Ascomycota</taxon>
        <taxon>Pezizomycotina</taxon>
        <taxon>Sordariomycetes</taxon>
        <taxon>Sordariomycetidae</taxon>
        <taxon>Sordariales</taxon>
        <taxon>Chaetomiaceae</taxon>
        <taxon>Achaetomium</taxon>
    </lineage>
</organism>
<dbReference type="AlphaFoldDB" id="A0AAN7HBG2"/>
<dbReference type="SUPFAM" id="SSF54616">
    <property type="entry name" value="DNA-binding domain of Mlu1-box binding protein MBP1"/>
    <property type="match status" value="1"/>
</dbReference>
<evidence type="ECO:0000256" key="4">
    <source>
        <dbReference type="ARBA" id="ARBA00023321"/>
    </source>
</evidence>
<feature type="domain" description="HTH APSES-type" evidence="7">
    <location>
        <begin position="61"/>
        <end position="171"/>
    </location>
</feature>
<dbReference type="FunFam" id="3.10.260.10:FF:000002">
    <property type="entry name" value="APSES transcription factor, putative"/>
    <property type="match status" value="1"/>
</dbReference>
<evidence type="ECO:0000313" key="8">
    <source>
        <dbReference type="EMBL" id="KAK4237363.1"/>
    </source>
</evidence>
<dbReference type="GO" id="GO:0048315">
    <property type="term" value="P:conidium formation"/>
    <property type="evidence" value="ECO:0007669"/>
    <property type="project" value="UniProtKB-KW"/>
</dbReference>
<evidence type="ECO:0000256" key="1">
    <source>
        <dbReference type="ARBA" id="ARBA00004123"/>
    </source>
</evidence>
<feature type="transmembrane region" description="Helical" evidence="6">
    <location>
        <begin position="418"/>
        <end position="442"/>
    </location>
</feature>
<feature type="compositionally biased region" description="Acidic residues" evidence="5">
    <location>
        <begin position="378"/>
        <end position="393"/>
    </location>
</feature>
<comment type="subcellular location">
    <subcellularLocation>
        <location evidence="1">Nucleus</location>
    </subcellularLocation>
</comment>
<sequence length="445" mass="48016">MAPNRHLPERRNPLLIEDVPPHSELVARRRLGQTQLTARMVAAIPGSEVDTSSLGAFDYAHLRAPLPKGIVSGIFKSSPQSYFLMRRSQDGFVSATGMFKATFPWAAQEEEETERKYIKSLPTTSPEETAGNVWIPPEQALALAEEYNIVPWIRALLDPTDIPQQPSTDSGPPKKITAPPKFFSGQPTLAPPTPASTRASRSRRSVSPAKSVASKRATASPRKRRVASVQSSSVVTETPSTSTGDSVSPTLVNGETPFQSQVSAPSTTKRTTVEKATETELRIESVEKEPAVVLEAVEEEPKLKVHVDQDVTVDADGEEVKRTKVDLEVPILGELPSPQDAAKMVADARAMVEAAVKADNESAAAASSKGKRKADQIAQDEEGEEGEEGEEAAAEPPRAKKVKTQAEIRKEKIRKRAFMGLTATVAVGAFGALLPMITPYVMNAL</sequence>
<evidence type="ECO:0000259" key="7">
    <source>
        <dbReference type="PROSITE" id="PS51299"/>
    </source>
</evidence>
<accession>A0AAN7HBG2</accession>
<evidence type="ECO:0000256" key="2">
    <source>
        <dbReference type="ARBA" id="ARBA00022969"/>
    </source>
</evidence>
<dbReference type="SMART" id="SM01252">
    <property type="entry name" value="KilA-N"/>
    <property type="match status" value="1"/>
</dbReference>
<dbReference type="GO" id="GO:0044820">
    <property type="term" value="P:mitotic telomere tethering at nuclear periphery"/>
    <property type="evidence" value="ECO:0007669"/>
    <property type="project" value="TreeGrafter"/>
</dbReference>
<gene>
    <name evidence="8" type="ORF">C8A03DRAFT_16089</name>
</gene>
<protein>
    <recommendedName>
        <fullName evidence="7">HTH APSES-type domain-containing protein</fullName>
    </recommendedName>
</protein>
<keyword evidence="3" id="KW-0539">Nucleus</keyword>
<keyword evidence="2" id="KW-0749">Sporulation</keyword>
<comment type="caution">
    <text evidence="8">The sequence shown here is derived from an EMBL/GenBank/DDBJ whole genome shotgun (WGS) entry which is preliminary data.</text>
</comment>
<dbReference type="GO" id="GO:1990862">
    <property type="term" value="C:nuclear membrane complex Bqt3-Bqt4"/>
    <property type="evidence" value="ECO:0007669"/>
    <property type="project" value="InterPro"/>
</dbReference>
<dbReference type="PANTHER" id="PTHR38044:SF1">
    <property type="entry name" value="BOUQUET FORMATION PROTEIN 4"/>
    <property type="match status" value="1"/>
</dbReference>
<dbReference type="GO" id="GO:0070197">
    <property type="term" value="P:meiotic attachment of telomere to nuclear envelope"/>
    <property type="evidence" value="ECO:0007669"/>
    <property type="project" value="InterPro"/>
</dbReference>
<keyword evidence="6" id="KW-1133">Transmembrane helix</keyword>
<dbReference type="InterPro" id="IPR037548">
    <property type="entry name" value="Bqt4"/>
</dbReference>
<keyword evidence="4" id="KW-0183">Conidiation</keyword>
<feature type="region of interest" description="Disordered" evidence="5">
    <location>
        <begin position="160"/>
        <end position="271"/>
    </location>
</feature>
<dbReference type="PANTHER" id="PTHR38044">
    <property type="entry name" value="BOUQUET FORMATION PROTEIN 4"/>
    <property type="match status" value="1"/>
</dbReference>
<reference evidence="8" key="1">
    <citation type="journal article" date="2023" name="Mol. Phylogenet. Evol.">
        <title>Genome-scale phylogeny and comparative genomics of the fungal order Sordariales.</title>
        <authorList>
            <person name="Hensen N."/>
            <person name="Bonometti L."/>
            <person name="Westerberg I."/>
            <person name="Brannstrom I.O."/>
            <person name="Guillou S."/>
            <person name="Cros-Aarteil S."/>
            <person name="Calhoun S."/>
            <person name="Haridas S."/>
            <person name="Kuo A."/>
            <person name="Mondo S."/>
            <person name="Pangilinan J."/>
            <person name="Riley R."/>
            <person name="LaButti K."/>
            <person name="Andreopoulos B."/>
            <person name="Lipzen A."/>
            <person name="Chen C."/>
            <person name="Yan M."/>
            <person name="Daum C."/>
            <person name="Ng V."/>
            <person name="Clum A."/>
            <person name="Steindorff A."/>
            <person name="Ohm R.A."/>
            <person name="Martin F."/>
            <person name="Silar P."/>
            <person name="Natvig D.O."/>
            <person name="Lalanne C."/>
            <person name="Gautier V."/>
            <person name="Ament-Velasquez S.L."/>
            <person name="Kruys A."/>
            <person name="Hutchinson M.I."/>
            <person name="Powell A.J."/>
            <person name="Barry K."/>
            <person name="Miller A.N."/>
            <person name="Grigoriev I.V."/>
            <person name="Debuchy R."/>
            <person name="Gladieux P."/>
            <person name="Hiltunen Thoren M."/>
            <person name="Johannesson H."/>
        </authorList>
    </citation>
    <scope>NUCLEOTIDE SEQUENCE</scope>
    <source>
        <strain evidence="8">CBS 532.94</strain>
    </source>
</reference>
<reference evidence="8" key="2">
    <citation type="submission" date="2023-05" db="EMBL/GenBank/DDBJ databases">
        <authorList>
            <consortium name="Lawrence Berkeley National Laboratory"/>
            <person name="Steindorff A."/>
            <person name="Hensen N."/>
            <person name="Bonometti L."/>
            <person name="Westerberg I."/>
            <person name="Brannstrom I.O."/>
            <person name="Guillou S."/>
            <person name="Cros-Aarteil S."/>
            <person name="Calhoun S."/>
            <person name="Haridas S."/>
            <person name="Kuo A."/>
            <person name="Mondo S."/>
            <person name="Pangilinan J."/>
            <person name="Riley R."/>
            <person name="Labutti K."/>
            <person name="Andreopoulos B."/>
            <person name="Lipzen A."/>
            <person name="Chen C."/>
            <person name="Yanf M."/>
            <person name="Daum C."/>
            <person name="Ng V."/>
            <person name="Clum A."/>
            <person name="Ohm R."/>
            <person name="Martin F."/>
            <person name="Silar P."/>
            <person name="Natvig D."/>
            <person name="Lalanne C."/>
            <person name="Gautier V."/>
            <person name="Ament-Velasquez S.L."/>
            <person name="Kruys A."/>
            <person name="Hutchinson M.I."/>
            <person name="Powell A.J."/>
            <person name="Barry K."/>
            <person name="Miller A.N."/>
            <person name="Grigoriev I.V."/>
            <person name="Debuchy R."/>
            <person name="Gladieux P."/>
            <person name="Thoren M.H."/>
            <person name="Johannesson H."/>
        </authorList>
    </citation>
    <scope>NUCLEOTIDE SEQUENCE</scope>
    <source>
        <strain evidence="8">CBS 532.94</strain>
    </source>
</reference>
<keyword evidence="6" id="KW-0812">Transmembrane</keyword>
<evidence type="ECO:0000256" key="3">
    <source>
        <dbReference type="ARBA" id="ARBA00023242"/>
    </source>
</evidence>
<dbReference type="EMBL" id="MU860142">
    <property type="protein sequence ID" value="KAK4237363.1"/>
    <property type="molecule type" value="Genomic_DNA"/>
</dbReference>
<dbReference type="InterPro" id="IPR003163">
    <property type="entry name" value="Tscrpt_reg_HTH_APSES-type"/>
</dbReference>
<feature type="region of interest" description="Disordered" evidence="5">
    <location>
        <begin position="361"/>
        <end position="406"/>
    </location>
</feature>
<dbReference type="Proteomes" id="UP001303760">
    <property type="component" value="Unassembled WGS sequence"/>
</dbReference>
<evidence type="ECO:0000256" key="5">
    <source>
        <dbReference type="SAM" id="MobiDB-lite"/>
    </source>
</evidence>
<keyword evidence="9" id="KW-1185">Reference proteome</keyword>
<evidence type="ECO:0000256" key="6">
    <source>
        <dbReference type="SAM" id="Phobius"/>
    </source>
</evidence>
<name>A0AAN7HBG2_9PEZI</name>
<keyword evidence="6" id="KW-0472">Membrane</keyword>
<proteinExistence type="predicted"/>
<dbReference type="Gene3D" id="3.10.260.10">
    <property type="entry name" value="Transcription regulator HTH, APSES-type DNA-binding domain"/>
    <property type="match status" value="1"/>
</dbReference>
<evidence type="ECO:0000313" key="9">
    <source>
        <dbReference type="Proteomes" id="UP001303760"/>
    </source>
</evidence>